<dbReference type="PANTHER" id="PTHR30146:SF148">
    <property type="entry name" value="HTH-TYPE TRANSCRIPTIONAL REPRESSOR PURR-RELATED"/>
    <property type="match status" value="1"/>
</dbReference>
<accession>A0ABQ5UR91</accession>
<dbReference type="InterPro" id="IPR010982">
    <property type="entry name" value="Lambda_DNA-bd_dom_sf"/>
</dbReference>
<protein>
    <submittedName>
        <fullName evidence="6">LacI family transcriptional regulator</fullName>
    </submittedName>
</protein>
<dbReference type="SMART" id="SM00354">
    <property type="entry name" value="HTH_LACI"/>
    <property type="match status" value="1"/>
</dbReference>
<feature type="domain" description="HTH lacI-type" evidence="5">
    <location>
        <begin position="7"/>
        <end position="61"/>
    </location>
</feature>
<organism evidence="6 7">
    <name type="scientific">Maritalea porphyrae</name>
    <dbReference type="NCBI Taxonomy" id="880732"/>
    <lineage>
        <taxon>Bacteria</taxon>
        <taxon>Pseudomonadati</taxon>
        <taxon>Pseudomonadota</taxon>
        <taxon>Alphaproteobacteria</taxon>
        <taxon>Hyphomicrobiales</taxon>
        <taxon>Devosiaceae</taxon>
        <taxon>Maritalea</taxon>
    </lineage>
</organism>
<dbReference type="PANTHER" id="PTHR30146">
    <property type="entry name" value="LACI-RELATED TRANSCRIPTIONAL REPRESSOR"/>
    <property type="match status" value="1"/>
</dbReference>
<dbReference type="Gene3D" id="3.40.50.2300">
    <property type="match status" value="2"/>
</dbReference>
<dbReference type="CDD" id="cd01392">
    <property type="entry name" value="HTH_LacI"/>
    <property type="match status" value="1"/>
</dbReference>
<keyword evidence="3" id="KW-0238">DNA-binding</keyword>
<keyword evidence="4" id="KW-0804">Transcription</keyword>
<dbReference type="SUPFAM" id="SSF47413">
    <property type="entry name" value="lambda repressor-like DNA-binding domains"/>
    <property type="match status" value="1"/>
</dbReference>
<sequence>MGKQKIQNMEEFAEFSGISRPTLSKYFNDPDSVRPKTRDKIERSLAKCNYQPNIFAINQNRKLTKNVGIVVPYLADPFFAEMARGIETFVIAAGYRPILLSSHGDPELEKDNLASLRAIKPAGVLMAPLGRSSDRAAIEAFCADVPTVCFDANIEGVGAAFVGHNNVQAMELMVEYLVRSGEPPTFFEMRNPPNPNANKRRMAYIDTMEALGHTPHVIQAEGEGWKIEEIGFHEGRKALIDGAFATKTVFCSNDRLAIGFLAAAYELGLRVGLGADCALRVAGHDNHPFSSFTCPTLTTVSQDYAAITARCVEMLVELIEGQQQQNTRATILIDGKLTMRASA</sequence>
<dbReference type="Pfam" id="PF00356">
    <property type="entry name" value="LacI"/>
    <property type="match status" value="1"/>
</dbReference>
<dbReference type="Gene3D" id="1.10.260.40">
    <property type="entry name" value="lambda repressor-like DNA-binding domains"/>
    <property type="match status" value="1"/>
</dbReference>
<dbReference type="RefSeq" id="WP_348529136.1">
    <property type="nucleotide sequence ID" value="NZ_BSNI01000002.1"/>
</dbReference>
<dbReference type="InterPro" id="IPR028082">
    <property type="entry name" value="Peripla_BP_I"/>
</dbReference>
<evidence type="ECO:0000256" key="3">
    <source>
        <dbReference type="ARBA" id="ARBA00023125"/>
    </source>
</evidence>
<evidence type="ECO:0000313" key="7">
    <source>
        <dbReference type="Proteomes" id="UP001161405"/>
    </source>
</evidence>
<dbReference type="InterPro" id="IPR046335">
    <property type="entry name" value="LacI/GalR-like_sensor"/>
</dbReference>
<dbReference type="EMBL" id="BSNI01000002">
    <property type="protein sequence ID" value="GLQ17123.1"/>
    <property type="molecule type" value="Genomic_DNA"/>
</dbReference>
<proteinExistence type="predicted"/>
<dbReference type="CDD" id="cd06267">
    <property type="entry name" value="PBP1_LacI_sugar_binding-like"/>
    <property type="match status" value="1"/>
</dbReference>
<reference evidence="6" key="2">
    <citation type="submission" date="2023-01" db="EMBL/GenBank/DDBJ databases">
        <title>Draft genome sequence of Maritalea porphyrae strain NBRC 107169.</title>
        <authorList>
            <person name="Sun Q."/>
            <person name="Mori K."/>
        </authorList>
    </citation>
    <scope>NUCLEOTIDE SEQUENCE</scope>
    <source>
        <strain evidence="6">NBRC 107169</strain>
    </source>
</reference>
<keyword evidence="1" id="KW-0678">Repressor</keyword>
<name>A0ABQ5UR91_9HYPH</name>
<evidence type="ECO:0000256" key="2">
    <source>
        <dbReference type="ARBA" id="ARBA00023015"/>
    </source>
</evidence>
<dbReference type="InterPro" id="IPR000843">
    <property type="entry name" value="HTH_LacI"/>
</dbReference>
<dbReference type="SUPFAM" id="SSF53822">
    <property type="entry name" value="Periplasmic binding protein-like I"/>
    <property type="match status" value="1"/>
</dbReference>
<evidence type="ECO:0000259" key="5">
    <source>
        <dbReference type="PROSITE" id="PS50932"/>
    </source>
</evidence>
<comment type="caution">
    <text evidence="6">The sequence shown here is derived from an EMBL/GenBank/DDBJ whole genome shotgun (WGS) entry which is preliminary data.</text>
</comment>
<evidence type="ECO:0000313" key="6">
    <source>
        <dbReference type="EMBL" id="GLQ17123.1"/>
    </source>
</evidence>
<reference evidence="6" key="1">
    <citation type="journal article" date="2014" name="Int. J. Syst. Evol. Microbiol.">
        <title>Complete genome of a new Firmicutes species belonging to the dominant human colonic microbiota ('Ruminococcus bicirculans') reveals two chromosomes and a selective capacity to utilize plant glucans.</title>
        <authorList>
            <consortium name="NISC Comparative Sequencing Program"/>
            <person name="Wegmann U."/>
            <person name="Louis P."/>
            <person name="Goesmann A."/>
            <person name="Henrissat B."/>
            <person name="Duncan S.H."/>
            <person name="Flint H.J."/>
        </authorList>
    </citation>
    <scope>NUCLEOTIDE SEQUENCE</scope>
    <source>
        <strain evidence="6">NBRC 107169</strain>
    </source>
</reference>
<evidence type="ECO:0000256" key="1">
    <source>
        <dbReference type="ARBA" id="ARBA00022491"/>
    </source>
</evidence>
<gene>
    <name evidence="6" type="ORF">GCM10007879_13720</name>
</gene>
<evidence type="ECO:0000256" key="4">
    <source>
        <dbReference type="ARBA" id="ARBA00023163"/>
    </source>
</evidence>
<keyword evidence="7" id="KW-1185">Reference proteome</keyword>
<dbReference type="Pfam" id="PF13377">
    <property type="entry name" value="Peripla_BP_3"/>
    <property type="match status" value="1"/>
</dbReference>
<dbReference type="Proteomes" id="UP001161405">
    <property type="component" value="Unassembled WGS sequence"/>
</dbReference>
<keyword evidence="2" id="KW-0805">Transcription regulation</keyword>
<dbReference type="PROSITE" id="PS50932">
    <property type="entry name" value="HTH_LACI_2"/>
    <property type="match status" value="1"/>
</dbReference>